<dbReference type="Pfam" id="PF00069">
    <property type="entry name" value="Pkinase"/>
    <property type="match status" value="1"/>
</dbReference>
<dbReference type="Gene3D" id="1.10.510.10">
    <property type="entry name" value="Transferase(Phosphotransferase) domain 1"/>
    <property type="match status" value="1"/>
</dbReference>
<evidence type="ECO:0000256" key="2">
    <source>
        <dbReference type="ARBA" id="ARBA00022527"/>
    </source>
</evidence>
<keyword evidence="5" id="KW-0418">Kinase</keyword>
<evidence type="ECO:0000256" key="5">
    <source>
        <dbReference type="ARBA" id="ARBA00022777"/>
    </source>
</evidence>
<dbReference type="PANTHER" id="PTHR24346:SF111">
    <property type="entry name" value="CALCIUM_CALMODULIN-DEPENDENT PROTEIN KINASE KINASE 1"/>
    <property type="match status" value="1"/>
</dbReference>
<organism evidence="11 12">
    <name type="scientific">Sinocyclocheilus grahami</name>
    <name type="common">Dianchi golden-line fish</name>
    <name type="synonym">Barbus grahami</name>
    <dbReference type="NCBI Taxonomy" id="75366"/>
    <lineage>
        <taxon>Eukaryota</taxon>
        <taxon>Metazoa</taxon>
        <taxon>Chordata</taxon>
        <taxon>Craniata</taxon>
        <taxon>Vertebrata</taxon>
        <taxon>Euteleostomi</taxon>
        <taxon>Actinopterygii</taxon>
        <taxon>Neopterygii</taxon>
        <taxon>Teleostei</taxon>
        <taxon>Ostariophysi</taxon>
        <taxon>Cypriniformes</taxon>
        <taxon>Cyprinidae</taxon>
        <taxon>Cyprininae</taxon>
        <taxon>Sinocyclocheilus</taxon>
    </lineage>
</organism>
<keyword evidence="4" id="KW-0547">Nucleotide-binding</keyword>
<dbReference type="SUPFAM" id="SSF56112">
    <property type="entry name" value="Protein kinase-like (PK-like)"/>
    <property type="match status" value="1"/>
</dbReference>
<gene>
    <name evidence="11" type="primary">LOC107587369</name>
</gene>
<evidence type="ECO:0000256" key="3">
    <source>
        <dbReference type="ARBA" id="ARBA00022679"/>
    </source>
</evidence>
<dbReference type="PANTHER" id="PTHR24346">
    <property type="entry name" value="MAP/MICROTUBULE AFFINITY-REGULATING KINASE"/>
    <property type="match status" value="1"/>
</dbReference>
<accession>A0A672LB55</accession>
<reference evidence="11" key="1">
    <citation type="submission" date="2025-08" db="UniProtKB">
        <authorList>
            <consortium name="Ensembl"/>
        </authorList>
    </citation>
    <scope>IDENTIFICATION</scope>
</reference>
<dbReference type="GO" id="GO:0005524">
    <property type="term" value="F:ATP binding"/>
    <property type="evidence" value="ECO:0007669"/>
    <property type="project" value="UniProtKB-KW"/>
</dbReference>
<evidence type="ECO:0000256" key="9">
    <source>
        <dbReference type="SAM" id="MobiDB-lite"/>
    </source>
</evidence>
<dbReference type="GO" id="GO:0005516">
    <property type="term" value="F:calmodulin binding"/>
    <property type="evidence" value="ECO:0007669"/>
    <property type="project" value="TreeGrafter"/>
</dbReference>
<evidence type="ECO:0000313" key="12">
    <source>
        <dbReference type="Proteomes" id="UP000472262"/>
    </source>
</evidence>
<dbReference type="GO" id="GO:0004683">
    <property type="term" value="F:calcium/calmodulin-dependent protein kinase activity"/>
    <property type="evidence" value="ECO:0007669"/>
    <property type="project" value="TreeGrafter"/>
</dbReference>
<protein>
    <recommendedName>
        <fullName evidence="1">non-specific serine/threonine protein kinase</fullName>
        <ecNumber evidence="1">2.7.11.1</ecNumber>
    </recommendedName>
</protein>
<evidence type="ECO:0000259" key="10">
    <source>
        <dbReference type="PROSITE" id="PS50011"/>
    </source>
</evidence>
<keyword evidence="6" id="KW-0067">ATP-binding</keyword>
<reference evidence="11" key="2">
    <citation type="submission" date="2025-09" db="UniProtKB">
        <authorList>
            <consortium name="Ensembl"/>
        </authorList>
    </citation>
    <scope>IDENTIFICATION</scope>
</reference>
<dbReference type="GO" id="GO:0005737">
    <property type="term" value="C:cytoplasm"/>
    <property type="evidence" value="ECO:0007669"/>
    <property type="project" value="TreeGrafter"/>
</dbReference>
<dbReference type="Ensembl" id="ENSSGRT00000022585.1">
    <property type="protein sequence ID" value="ENSSGRP00000020922.1"/>
    <property type="gene ID" value="ENSSGRG00000012570.1"/>
</dbReference>
<feature type="domain" description="Protein kinase" evidence="10">
    <location>
        <begin position="66"/>
        <end position="327"/>
    </location>
</feature>
<evidence type="ECO:0000256" key="4">
    <source>
        <dbReference type="ARBA" id="ARBA00022741"/>
    </source>
</evidence>
<evidence type="ECO:0000313" key="11">
    <source>
        <dbReference type="Ensembl" id="ENSSGRP00000020922.1"/>
    </source>
</evidence>
<dbReference type="GO" id="GO:0035556">
    <property type="term" value="P:intracellular signal transduction"/>
    <property type="evidence" value="ECO:0007669"/>
    <property type="project" value="TreeGrafter"/>
</dbReference>
<dbReference type="PROSITE" id="PS00108">
    <property type="entry name" value="PROTEIN_KINASE_ST"/>
    <property type="match status" value="1"/>
</dbReference>
<evidence type="ECO:0000256" key="1">
    <source>
        <dbReference type="ARBA" id="ARBA00012513"/>
    </source>
</evidence>
<evidence type="ECO:0000256" key="7">
    <source>
        <dbReference type="ARBA" id="ARBA00047899"/>
    </source>
</evidence>
<proteinExistence type="predicted"/>
<evidence type="ECO:0000256" key="8">
    <source>
        <dbReference type="ARBA" id="ARBA00048679"/>
    </source>
</evidence>
<name>A0A672LB55_SINGR</name>
<comment type="catalytic activity">
    <reaction evidence="7">
        <text>L-threonyl-[protein] + ATP = O-phospho-L-threonyl-[protein] + ADP + H(+)</text>
        <dbReference type="Rhea" id="RHEA:46608"/>
        <dbReference type="Rhea" id="RHEA-COMP:11060"/>
        <dbReference type="Rhea" id="RHEA-COMP:11605"/>
        <dbReference type="ChEBI" id="CHEBI:15378"/>
        <dbReference type="ChEBI" id="CHEBI:30013"/>
        <dbReference type="ChEBI" id="CHEBI:30616"/>
        <dbReference type="ChEBI" id="CHEBI:61977"/>
        <dbReference type="ChEBI" id="CHEBI:456216"/>
        <dbReference type="EC" id="2.7.11.1"/>
    </reaction>
</comment>
<dbReference type="Proteomes" id="UP000472262">
    <property type="component" value="Unassembled WGS sequence"/>
</dbReference>
<dbReference type="SMART" id="SM00220">
    <property type="entry name" value="S_TKc"/>
    <property type="match status" value="1"/>
</dbReference>
<dbReference type="Gene3D" id="3.30.200.20">
    <property type="entry name" value="Phosphorylase Kinase, domain 1"/>
    <property type="match status" value="1"/>
</dbReference>
<feature type="region of interest" description="Disordered" evidence="9">
    <location>
        <begin position="379"/>
        <end position="424"/>
    </location>
</feature>
<dbReference type="InterPro" id="IPR000719">
    <property type="entry name" value="Prot_kinase_dom"/>
</dbReference>
<feature type="region of interest" description="Disordered" evidence="9">
    <location>
        <begin position="1"/>
        <end position="35"/>
    </location>
</feature>
<sequence length="424" mass="47493">MTDKMSKAPPKRPHLSGRKMSLQERGTYVSSGSAAERYSRIARQPTIESKRVSISDSQDCTQLNQYKLKSEIGKGSYGVVKLAYNEDDDKYYLLFFFHFAGRPPPRGPKAAQGEQPKVLGPLERVYQEIAILKKLDHLNIVKLVEVRIVAIFIHSCNPLPVMEVPSDNPFSEDQARHYFRDIVLGIEYLHYQKIVHRDIKPSNLLLGDDGHVKIADFGVSNQFEGNDALLSSTAGTPAFMAPETLSDNRKSFSGKVMCVWGDFFLICVCPFIDEYILALHSKIKSKPVEFPETPAISEGLKNLVSRMLDKNPDTRITISEIKVDPWVTQDGTDPLPLEEEHCTVVEVTEEEVQNSVKFVPSLSAVILVKAMLRKRSFGNPFECPSRREERSMSAPGSLLIKGSSGEAGREVELEDLHEDEPPTS</sequence>
<keyword evidence="3" id="KW-0808">Transferase</keyword>
<evidence type="ECO:0000256" key="6">
    <source>
        <dbReference type="ARBA" id="ARBA00022840"/>
    </source>
</evidence>
<keyword evidence="12" id="KW-1185">Reference proteome</keyword>
<dbReference type="PROSITE" id="PS50011">
    <property type="entry name" value="PROTEIN_KINASE_DOM"/>
    <property type="match status" value="1"/>
</dbReference>
<dbReference type="EC" id="2.7.11.1" evidence="1"/>
<comment type="catalytic activity">
    <reaction evidence="8">
        <text>L-seryl-[protein] + ATP = O-phospho-L-seryl-[protein] + ADP + H(+)</text>
        <dbReference type="Rhea" id="RHEA:17989"/>
        <dbReference type="Rhea" id="RHEA-COMP:9863"/>
        <dbReference type="Rhea" id="RHEA-COMP:11604"/>
        <dbReference type="ChEBI" id="CHEBI:15378"/>
        <dbReference type="ChEBI" id="CHEBI:29999"/>
        <dbReference type="ChEBI" id="CHEBI:30616"/>
        <dbReference type="ChEBI" id="CHEBI:83421"/>
        <dbReference type="ChEBI" id="CHEBI:456216"/>
        <dbReference type="EC" id="2.7.11.1"/>
    </reaction>
</comment>
<dbReference type="InterPro" id="IPR011009">
    <property type="entry name" value="Kinase-like_dom_sf"/>
</dbReference>
<keyword evidence="2" id="KW-0723">Serine/threonine-protein kinase</keyword>
<dbReference type="InterPro" id="IPR008271">
    <property type="entry name" value="Ser/Thr_kinase_AS"/>
</dbReference>
<dbReference type="AlphaFoldDB" id="A0A672LB55"/>